<dbReference type="eggNOG" id="COG1670">
    <property type="taxonomic scope" value="Bacteria"/>
</dbReference>
<organism evidence="2 3">
    <name type="scientific">Vibrio brasiliensis LMG 20546</name>
    <dbReference type="NCBI Taxonomy" id="945543"/>
    <lineage>
        <taxon>Bacteria</taxon>
        <taxon>Pseudomonadati</taxon>
        <taxon>Pseudomonadota</taxon>
        <taxon>Gammaproteobacteria</taxon>
        <taxon>Vibrionales</taxon>
        <taxon>Vibrionaceae</taxon>
        <taxon>Vibrio</taxon>
        <taxon>Vibrio oreintalis group</taxon>
    </lineage>
</organism>
<evidence type="ECO:0000259" key="1">
    <source>
        <dbReference type="PROSITE" id="PS51186"/>
    </source>
</evidence>
<dbReference type="STRING" id="945543.VIBR0546_12622"/>
<dbReference type="InterPro" id="IPR051531">
    <property type="entry name" value="N-acetyltransferase"/>
</dbReference>
<dbReference type="AlphaFoldDB" id="E8LP19"/>
<name>E8LP19_9VIBR</name>
<dbReference type="GO" id="GO:0016747">
    <property type="term" value="F:acyltransferase activity, transferring groups other than amino-acyl groups"/>
    <property type="evidence" value="ECO:0007669"/>
    <property type="project" value="InterPro"/>
</dbReference>
<dbReference type="InterPro" id="IPR000182">
    <property type="entry name" value="GNAT_dom"/>
</dbReference>
<sequence length="174" mass="20186">MLIETPNLKIRPFQAEDLEAVYKYMSDTQVTYYLPEGTMTKSDVASFIADNQKAFAICNKNNGKLMGHIEFYAWFGDHTYEIGWAINPEFHRCGVAYEAAFAALKYGFQQLGIHRVIATAQPENKASYRLMEKLGMVREGHFRQCIPKGNGVWWDEYFYSMLAEDFKRPLVQER</sequence>
<dbReference type="PROSITE" id="PS51186">
    <property type="entry name" value="GNAT"/>
    <property type="match status" value="1"/>
</dbReference>
<proteinExistence type="predicted"/>
<dbReference type="Pfam" id="PF13302">
    <property type="entry name" value="Acetyltransf_3"/>
    <property type="match status" value="1"/>
</dbReference>
<dbReference type="RefSeq" id="WP_006877581.1">
    <property type="nucleotide sequence ID" value="NZ_AEVS01000008.1"/>
</dbReference>
<accession>E8LP19</accession>
<dbReference type="InterPro" id="IPR016181">
    <property type="entry name" value="Acyl_CoA_acyltransferase"/>
</dbReference>
<dbReference type="PANTHER" id="PTHR43792">
    <property type="entry name" value="GNAT FAMILY, PUTATIVE (AFU_ORTHOLOGUE AFUA_3G00765)-RELATED-RELATED"/>
    <property type="match status" value="1"/>
</dbReference>
<dbReference type="EMBL" id="AEVS01000008">
    <property type="protein sequence ID" value="EGA67481.1"/>
    <property type="molecule type" value="Genomic_DNA"/>
</dbReference>
<comment type="caution">
    <text evidence="2">The sequence shown here is derived from an EMBL/GenBank/DDBJ whole genome shotgun (WGS) entry which is preliminary data.</text>
</comment>
<dbReference type="PANTHER" id="PTHR43792:SF5">
    <property type="entry name" value="RIBOSOMAL-PROTEIN-SERINE ACETYLTRANSFERASE"/>
    <property type="match status" value="1"/>
</dbReference>
<reference evidence="2 3" key="1">
    <citation type="journal article" date="2012" name="Int. J. Syst. Evol. Microbiol.">
        <title>Vibrio caribbeanicus sp. nov., isolated from the marine sponge Scleritoderma cyanea.</title>
        <authorList>
            <person name="Hoffmann M."/>
            <person name="Monday S.R."/>
            <person name="Allard M.W."/>
            <person name="Strain E.A."/>
            <person name="Whittaker P."/>
            <person name="Naum M."/>
            <person name="McCarthy P.J."/>
            <person name="Lopez J.V."/>
            <person name="Fischer M."/>
            <person name="Brown E.W."/>
        </authorList>
    </citation>
    <scope>NUCLEOTIDE SEQUENCE [LARGE SCALE GENOMIC DNA]</scope>
    <source>
        <strain evidence="2 3">LMG 20546</strain>
    </source>
</reference>
<keyword evidence="3" id="KW-1185">Reference proteome</keyword>
<evidence type="ECO:0000313" key="3">
    <source>
        <dbReference type="Proteomes" id="UP000004371"/>
    </source>
</evidence>
<gene>
    <name evidence="2" type="ORF">VIBR0546_12622</name>
</gene>
<protein>
    <submittedName>
        <fullName evidence="2">Putative N-acetyltransferase</fullName>
    </submittedName>
</protein>
<keyword evidence="2" id="KW-0808">Transferase</keyword>
<evidence type="ECO:0000313" key="2">
    <source>
        <dbReference type="EMBL" id="EGA67481.1"/>
    </source>
</evidence>
<feature type="domain" description="N-acetyltransferase" evidence="1">
    <location>
        <begin position="8"/>
        <end position="164"/>
    </location>
</feature>
<dbReference type="OrthoDB" id="9801656at2"/>
<dbReference type="Gene3D" id="3.40.630.30">
    <property type="match status" value="1"/>
</dbReference>
<dbReference type="SUPFAM" id="SSF55729">
    <property type="entry name" value="Acyl-CoA N-acyltransferases (Nat)"/>
    <property type="match status" value="1"/>
</dbReference>
<dbReference type="Proteomes" id="UP000004371">
    <property type="component" value="Unassembled WGS sequence"/>
</dbReference>